<dbReference type="GO" id="GO:0003700">
    <property type="term" value="F:DNA-binding transcription factor activity"/>
    <property type="evidence" value="ECO:0007669"/>
    <property type="project" value="InterPro"/>
</dbReference>
<dbReference type="InterPro" id="IPR036388">
    <property type="entry name" value="WH-like_DNA-bd_sf"/>
</dbReference>
<name>A0A0V9UJ29_9NOCA</name>
<dbReference type="Proteomes" id="UP000053060">
    <property type="component" value="Unassembled WGS sequence"/>
</dbReference>
<dbReference type="CDD" id="cd05466">
    <property type="entry name" value="PBP2_LTTR_substrate"/>
    <property type="match status" value="1"/>
</dbReference>
<proteinExistence type="inferred from homology"/>
<dbReference type="PANTHER" id="PTHR30346:SF0">
    <property type="entry name" value="HCA OPERON TRANSCRIPTIONAL ACTIVATOR HCAR"/>
    <property type="match status" value="1"/>
</dbReference>
<dbReference type="GO" id="GO:0003677">
    <property type="term" value="F:DNA binding"/>
    <property type="evidence" value="ECO:0007669"/>
    <property type="project" value="UniProtKB-KW"/>
</dbReference>
<dbReference type="Gene3D" id="1.10.10.10">
    <property type="entry name" value="Winged helix-like DNA-binding domain superfamily/Winged helix DNA-binding domain"/>
    <property type="match status" value="1"/>
</dbReference>
<dbReference type="PROSITE" id="PS50931">
    <property type="entry name" value="HTH_LYSR"/>
    <property type="match status" value="1"/>
</dbReference>
<gene>
    <name evidence="7" type="ORF">Z045_15515</name>
</gene>
<dbReference type="InterPro" id="IPR036390">
    <property type="entry name" value="WH_DNA-bd_sf"/>
</dbReference>
<dbReference type="RefSeq" id="WP_060652645.1">
    <property type="nucleotide sequence ID" value="NZ_AZXY01000007.1"/>
</dbReference>
<dbReference type="EMBL" id="AZXY01000007">
    <property type="protein sequence ID" value="KSZ57968.1"/>
    <property type="molecule type" value="Genomic_DNA"/>
</dbReference>
<protein>
    <submittedName>
        <fullName evidence="7">Transcriptional regulator</fullName>
    </submittedName>
</protein>
<dbReference type="AlphaFoldDB" id="A0A0V9UJ29"/>
<reference evidence="7 8" key="2">
    <citation type="journal article" date="2016" name="Genome Announc.">
        <title>Draft Genome Sequence of a Versatile Hydrocarbon-Degrading Bacterium, Rhodococcus pyridinivorans Strain KG-16, Collected from Oil Fields in India.</title>
        <authorList>
            <person name="Aggarwal R.K."/>
            <person name="Dawar C."/>
            <person name="Phanindranath R."/>
            <person name="Mutnuri L."/>
            <person name="Dayal A.M."/>
        </authorList>
    </citation>
    <scope>NUCLEOTIDE SEQUENCE [LARGE SCALE GENOMIC DNA]</scope>
    <source>
        <strain evidence="7 8">KG-16</strain>
    </source>
</reference>
<dbReference type="PANTHER" id="PTHR30346">
    <property type="entry name" value="TRANSCRIPTIONAL DUAL REGULATOR HCAR-RELATED"/>
    <property type="match status" value="1"/>
</dbReference>
<evidence type="ECO:0000313" key="8">
    <source>
        <dbReference type="Proteomes" id="UP000053060"/>
    </source>
</evidence>
<evidence type="ECO:0000256" key="1">
    <source>
        <dbReference type="ARBA" id="ARBA00009437"/>
    </source>
</evidence>
<keyword evidence="2" id="KW-0805">Transcription regulation</keyword>
<evidence type="ECO:0000256" key="2">
    <source>
        <dbReference type="ARBA" id="ARBA00023015"/>
    </source>
</evidence>
<dbReference type="Pfam" id="PF00126">
    <property type="entry name" value="HTH_1"/>
    <property type="match status" value="1"/>
</dbReference>
<dbReference type="Pfam" id="PF03466">
    <property type="entry name" value="LysR_substrate"/>
    <property type="match status" value="1"/>
</dbReference>
<dbReference type="GO" id="GO:0032993">
    <property type="term" value="C:protein-DNA complex"/>
    <property type="evidence" value="ECO:0007669"/>
    <property type="project" value="TreeGrafter"/>
</dbReference>
<evidence type="ECO:0000256" key="3">
    <source>
        <dbReference type="ARBA" id="ARBA00023125"/>
    </source>
</evidence>
<evidence type="ECO:0000313" key="7">
    <source>
        <dbReference type="EMBL" id="KSZ57968.1"/>
    </source>
</evidence>
<dbReference type="InterPro" id="IPR000847">
    <property type="entry name" value="LysR_HTH_N"/>
</dbReference>
<keyword evidence="4" id="KW-0010">Activator</keyword>
<accession>A0A0V9UJ29</accession>
<evidence type="ECO:0000256" key="5">
    <source>
        <dbReference type="ARBA" id="ARBA00023163"/>
    </source>
</evidence>
<dbReference type="SUPFAM" id="SSF53850">
    <property type="entry name" value="Periplasmic binding protein-like II"/>
    <property type="match status" value="1"/>
</dbReference>
<comment type="similarity">
    <text evidence="1">Belongs to the LysR transcriptional regulatory family.</text>
</comment>
<feature type="domain" description="HTH lysR-type" evidence="6">
    <location>
        <begin position="1"/>
        <end position="58"/>
    </location>
</feature>
<dbReference type="InterPro" id="IPR005119">
    <property type="entry name" value="LysR_subst-bd"/>
</dbReference>
<organism evidence="7 8">
    <name type="scientific">Rhodococcus pyridinivorans KG-16</name>
    <dbReference type="NCBI Taxonomy" id="1441730"/>
    <lineage>
        <taxon>Bacteria</taxon>
        <taxon>Bacillati</taxon>
        <taxon>Actinomycetota</taxon>
        <taxon>Actinomycetes</taxon>
        <taxon>Mycobacteriales</taxon>
        <taxon>Nocardiaceae</taxon>
        <taxon>Rhodococcus</taxon>
    </lineage>
</organism>
<sequence>MDFRQLRYFFAVGEEGSFSRAAQRCFISQSAISHQIAKLEHELGTTLFDRTTRSVKLTSAGRRLMPIAAEVLSLEAKALEVGHEPRESIRITANMSFASQSLDAISNVRERHPKIDVEFVIKDFTDRVNAVASGDADLALIRGDVDRPGLEAIRLGIEELVIVTSTEHPLSAFSTVDLGDLAHYPLLLPPRGNQVLLHRVVEDAFVEVGRRVRLGPPIASDHTATLEVLTNPRAWTVLYAGTAADTPRKGLKFMREIQHRLQVPVCGVVRSNATPNPELEFLMRALAHSIVPPTDSTP</sequence>
<dbReference type="Gene3D" id="3.40.190.290">
    <property type="match status" value="1"/>
</dbReference>
<reference evidence="8" key="1">
    <citation type="submission" date="2015-01" db="EMBL/GenBank/DDBJ databases">
        <title>Draft genome sequence of Rhodococcus pyridinivorans strain KG-16, a hydrocarbon-degrading bacterium.</title>
        <authorList>
            <person name="Aggarwal R.K."/>
            <person name="Dawar C."/>
        </authorList>
    </citation>
    <scope>NUCLEOTIDE SEQUENCE [LARGE SCALE GENOMIC DNA]</scope>
    <source>
        <strain evidence="8">KG-16</strain>
    </source>
</reference>
<dbReference type="FunFam" id="1.10.10.10:FF:000001">
    <property type="entry name" value="LysR family transcriptional regulator"/>
    <property type="match status" value="1"/>
</dbReference>
<dbReference type="PATRIC" id="fig|1441730.3.peg.3226"/>
<dbReference type="SUPFAM" id="SSF46785">
    <property type="entry name" value="Winged helix' DNA-binding domain"/>
    <property type="match status" value="1"/>
</dbReference>
<dbReference type="PRINTS" id="PR00039">
    <property type="entry name" value="HTHLYSR"/>
</dbReference>
<keyword evidence="5" id="KW-0804">Transcription</keyword>
<comment type="caution">
    <text evidence="7">The sequence shown here is derived from an EMBL/GenBank/DDBJ whole genome shotgun (WGS) entry which is preliminary data.</text>
</comment>
<keyword evidence="3" id="KW-0238">DNA-binding</keyword>
<evidence type="ECO:0000259" key="6">
    <source>
        <dbReference type="PROSITE" id="PS50931"/>
    </source>
</evidence>
<evidence type="ECO:0000256" key="4">
    <source>
        <dbReference type="ARBA" id="ARBA00023159"/>
    </source>
</evidence>